<dbReference type="AlphaFoldDB" id="A0A660S880"/>
<sequence>MNIKLDKDLIPVTIYTDLPVKIQGFVHVIKSARLSDMLKSTFTKSEFIPITDCSITDLKTGKTSKVDFILLNRNHIVIIYENKG</sequence>
<comment type="caution">
    <text evidence="1">The sequence shown here is derived from an EMBL/GenBank/DDBJ whole genome shotgun (WGS) entry which is preliminary data.</text>
</comment>
<dbReference type="EMBL" id="QNBC01000050">
    <property type="protein sequence ID" value="RKX66249.1"/>
    <property type="molecule type" value="Genomic_DNA"/>
</dbReference>
<protein>
    <submittedName>
        <fullName evidence="1">Uncharacterized protein</fullName>
    </submittedName>
</protein>
<name>A0A660S880_UNCT6</name>
<gene>
    <name evidence="1" type="ORF">DRP44_04535</name>
</gene>
<dbReference type="Proteomes" id="UP000282321">
    <property type="component" value="Unassembled WGS sequence"/>
</dbReference>
<accession>A0A660S880</accession>
<organism evidence="1 2">
    <name type="scientific">candidate division TA06 bacterium</name>
    <dbReference type="NCBI Taxonomy" id="2250710"/>
    <lineage>
        <taxon>Bacteria</taxon>
        <taxon>Bacteria division TA06</taxon>
    </lineage>
</organism>
<evidence type="ECO:0000313" key="2">
    <source>
        <dbReference type="Proteomes" id="UP000282321"/>
    </source>
</evidence>
<reference evidence="1 2" key="1">
    <citation type="submission" date="2018-06" db="EMBL/GenBank/DDBJ databases">
        <title>Extensive metabolic versatility and redundancy in microbially diverse, dynamic hydrothermal sediments.</title>
        <authorList>
            <person name="Dombrowski N."/>
            <person name="Teske A."/>
            <person name="Baker B.J."/>
        </authorList>
    </citation>
    <scope>NUCLEOTIDE SEQUENCE [LARGE SCALE GENOMIC DNA]</scope>
    <source>
        <strain evidence="1">B35_G9</strain>
    </source>
</reference>
<dbReference type="InterPro" id="IPR049210">
    <property type="entry name" value="DUF6812"/>
</dbReference>
<evidence type="ECO:0000313" key="1">
    <source>
        <dbReference type="EMBL" id="RKX66249.1"/>
    </source>
</evidence>
<dbReference type="Pfam" id="PF20660">
    <property type="entry name" value="DUF6812"/>
    <property type="match status" value="1"/>
</dbReference>
<proteinExistence type="predicted"/>